<evidence type="ECO:0000259" key="2">
    <source>
        <dbReference type="Pfam" id="PF21104"/>
    </source>
</evidence>
<dbReference type="GO" id="GO:0016787">
    <property type="term" value="F:hydrolase activity"/>
    <property type="evidence" value="ECO:0007669"/>
    <property type="project" value="UniProtKB-KW"/>
</dbReference>
<keyword evidence="4" id="KW-1185">Reference proteome</keyword>
<dbReference type="Gene3D" id="1.50.10.10">
    <property type="match status" value="1"/>
</dbReference>
<dbReference type="EMBL" id="JBHTON010000052">
    <property type="protein sequence ID" value="MFD1486056.1"/>
    <property type="molecule type" value="Genomic_DNA"/>
</dbReference>
<proteinExistence type="predicted"/>
<sequence length="525" mass="59206">MAFTFQINNDVHFNHDKQLLATATAAAPILKMKTITSKRLVSLTKDSSKLGGIWTKPAVDQNLDRPLKKGDSLIIDFGNHYVGHFSLHIDSVGSPMDAPLTLRVKFAEMPVELSQNSADYKGWLSSSWIQEELLHLDVLPTELKLPRRYSFRYVELTVVDTSPKWQVSFSDAQVTAKSSVDPANFEAPKLKDPELQKIYTVGLKTLEDCMQTVFEDGPKRDRRLWLGDLRLQALADYATFDDTQLVKRCLYLFAGMTAEDGRIPANVFTSPADTPDDTFLFDYSLFFVSVLSDLMRHQFDSAVLTDLFPIAKKQMDLALTKVDDQGQLVLDDNYPVFVDWSNDFDKGAAGQAILIYTLKQFIALAQLHGDDSSSYIATLKQLTDFARTSLYDQKAGLFVSGPNREPNIASQVWMTLAAVLPQAETKALMQRTVEKLFPVKNIATPYMYHHVVEALFISGLNDQAVALMKQYWGRMIELGADTFWEAFDPDRPDYSPYGSTLLNSYCHAWSCTPVYLIDQYLLKEG</sequence>
<dbReference type="PANTHER" id="PTHR34987">
    <property type="entry name" value="C, PUTATIVE (AFU_ORTHOLOGUE AFUA_3G02880)-RELATED"/>
    <property type="match status" value="1"/>
</dbReference>
<keyword evidence="3" id="KW-0378">Hydrolase</keyword>
<dbReference type="PANTHER" id="PTHR34987:SF4">
    <property type="entry name" value="ALPHA-L-RHAMNOSIDASE C-TERMINAL DOMAIN-CONTAINING PROTEIN"/>
    <property type="match status" value="1"/>
</dbReference>
<evidence type="ECO:0000313" key="4">
    <source>
        <dbReference type="Proteomes" id="UP001597252"/>
    </source>
</evidence>
<gene>
    <name evidence="3" type="ORF">ACFQ5J_12560</name>
</gene>
<feature type="domain" description="Glycosyl hydrolase family 78 alpha-rhamnosidase N-terminal" evidence="2">
    <location>
        <begin position="39"/>
        <end position="176"/>
    </location>
</feature>
<feature type="domain" description="Alpha-L-rhamnosidase six-hairpin glycosidase" evidence="1">
    <location>
        <begin position="192"/>
        <end position="518"/>
    </location>
</feature>
<name>A0ABW4EBJ5_9LACO</name>
<dbReference type="InterPro" id="IPR035396">
    <property type="entry name" value="Bac_rhamnosid6H"/>
</dbReference>
<dbReference type="Pfam" id="PF21104">
    <property type="entry name" value="Glyco_hydro_78_N"/>
    <property type="match status" value="1"/>
</dbReference>
<accession>A0ABW4EBJ5</accession>
<organism evidence="3 4">
    <name type="scientific">Lacticaseibacillus baoqingensis</name>
    <dbReference type="NCBI Taxonomy" id="2486013"/>
    <lineage>
        <taxon>Bacteria</taxon>
        <taxon>Bacillati</taxon>
        <taxon>Bacillota</taxon>
        <taxon>Bacilli</taxon>
        <taxon>Lactobacillales</taxon>
        <taxon>Lactobacillaceae</taxon>
        <taxon>Lacticaseibacillus</taxon>
    </lineage>
</organism>
<dbReference type="InterPro" id="IPR049164">
    <property type="entry name" value="Glyco_hydro_78_N"/>
</dbReference>
<dbReference type="Pfam" id="PF17389">
    <property type="entry name" value="Bac_rhamnosid6H"/>
    <property type="match status" value="1"/>
</dbReference>
<evidence type="ECO:0000259" key="1">
    <source>
        <dbReference type="Pfam" id="PF17389"/>
    </source>
</evidence>
<protein>
    <submittedName>
        <fullName evidence="3">Family 78 glycoside hydrolase catalytic domain</fullName>
    </submittedName>
</protein>
<comment type="caution">
    <text evidence="3">The sequence shown here is derived from an EMBL/GenBank/DDBJ whole genome shotgun (WGS) entry which is preliminary data.</text>
</comment>
<reference evidence="4" key="1">
    <citation type="journal article" date="2019" name="Int. J. Syst. Evol. Microbiol.">
        <title>The Global Catalogue of Microorganisms (GCM) 10K type strain sequencing project: providing services to taxonomists for standard genome sequencing and annotation.</title>
        <authorList>
            <consortium name="The Broad Institute Genomics Platform"/>
            <consortium name="The Broad Institute Genome Sequencing Center for Infectious Disease"/>
            <person name="Wu L."/>
            <person name="Ma J."/>
        </authorList>
    </citation>
    <scope>NUCLEOTIDE SEQUENCE [LARGE SCALE GENOMIC DNA]</scope>
    <source>
        <strain evidence="4">CCM 8903</strain>
    </source>
</reference>
<dbReference type="RefSeq" id="WP_125754149.1">
    <property type="nucleotide sequence ID" value="NZ_JBHTON010000052.1"/>
</dbReference>
<dbReference type="SUPFAM" id="SSF48208">
    <property type="entry name" value="Six-hairpin glycosidases"/>
    <property type="match status" value="1"/>
</dbReference>
<dbReference type="InterPro" id="IPR012341">
    <property type="entry name" value="6hp_glycosidase-like_sf"/>
</dbReference>
<dbReference type="Proteomes" id="UP001597252">
    <property type="component" value="Unassembled WGS sequence"/>
</dbReference>
<evidence type="ECO:0000313" key="3">
    <source>
        <dbReference type="EMBL" id="MFD1486056.1"/>
    </source>
</evidence>
<dbReference type="InterPro" id="IPR008928">
    <property type="entry name" value="6-hairpin_glycosidase_sf"/>
</dbReference>